<evidence type="ECO:0000313" key="1">
    <source>
        <dbReference type="EMBL" id="GAG62667.1"/>
    </source>
</evidence>
<reference evidence="1" key="1">
    <citation type="journal article" date="2014" name="Front. Microbiol.">
        <title>High frequency of phylogenetically diverse reductive dehalogenase-homologous genes in deep subseafloor sedimentary metagenomes.</title>
        <authorList>
            <person name="Kawai M."/>
            <person name="Futagami T."/>
            <person name="Toyoda A."/>
            <person name="Takaki Y."/>
            <person name="Nishi S."/>
            <person name="Hori S."/>
            <person name="Arai W."/>
            <person name="Tsubouchi T."/>
            <person name="Morono Y."/>
            <person name="Uchiyama I."/>
            <person name="Ito T."/>
            <person name="Fujiyama A."/>
            <person name="Inagaki F."/>
            <person name="Takami H."/>
        </authorList>
    </citation>
    <scope>NUCLEOTIDE SEQUENCE</scope>
    <source>
        <strain evidence="1">Expedition CK06-06</strain>
    </source>
</reference>
<proteinExistence type="predicted"/>
<protein>
    <submittedName>
        <fullName evidence="1">Uncharacterized protein</fullName>
    </submittedName>
</protein>
<gene>
    <name evidence="1" type="ORF">S01H4_07560</name>
</gene>
<comment type="caution">
    <text evidence="1">The sequence shown here is derived from an EMBL/GenBank/DDBJ whole genome shotgun (WGS) entry which is preliminary data.</text>
</comment>
<name>X0ZXQ3_9ZZZZ</name>
<dbReference type="AlphaFoldDB" id="X0ZXQ3"/>
<organism evidence="1">
    <name type="scientific">marine sediment metagenome</name>
    <dbReference type="NCBI Taxonomy" id="412755"/>
    <lineage>
        <taxon>unclassified sequences</taxon>
        <taxon>metagenomes</taxon>
        <taxon>ecological metagenomes</taxon>
    </lineage>
</organism>
<dbReference type="EMBL" id="BART01002486">
    <property type="protein sequence ID" value="GAG62667.1"/>
    <property type="molecule type" value="Genomic_DNA"/>
</dbReference>
<sequence>MKTIKRKIIHPEDTLHIFNIKKVSFHPFPEEFGLASTGDETRKQIDDEFIKILNLDINLKSYFEMLINEPVLTLRRL</sequence>
<accession>X0ZXQ3</accession>